<evidence type="ECO:0000313" key="10">
    <source>
        <dbReference type="EMBL" id="ORY77808.1"/>
    </source>
</evidence>
<dbReference type="EMBL" id="MCFI01000019">
    <property type="protein sequence ID" value="ORY77808.1"/>
    <property type="molecule type" value="Genomic_DNA"/>
</dbReference>
<keyword evidence="11" id="KW-1185">Reference proteome</keyword>
<comment type="similarity">
    <text evidence="2">Belongs to the EAF family.</text>
</comment>
<keyword evidence="7" id="KW-0539">Nucleus</keyword>
<gene>
    <name evidence="10" type="ORF">BCR37DRAFT_400517</name>
</gene>
<evidence type="ECO:0000256" key="7">
    <source>
        <dbReference type="ARBA" id="ARBA00023242"/>
    </source>
</evidence>
<feature type="compositionally biased region" description="Polar residues" evidence="8">
    <location>
        <begin position="144"/>
        <end position="154"/>
    </location>
</feature>
<dbReference type="STRING" id="56484.A0A1Y2F1P9"/>
<dbReference type="GO" id="GO:0032783">
    <property type="term" value="C:super elongation complex"/>
    <property type="evidence" value="ECO:0007669"/>
    <property type="project" value="InterPro"/>
</dbReference>
<keyword evidence="5" id="KW-0010">Activator</keyword>
<feature type="compositionally biased region" description="Acidic residues" evidence="8">
    <location>
        <begin position="303"/>
        <end position="315"/>
    </location>
</feature>
<evidence type="ECO:0000256" key="6">
    <source>
        <dbReference type="ARBA" id="ARBA00023163"/>
    </source>
</evidence>
<reference evidence="10 11" key="1">
    <citation type="submission" date="2016-07" db="EMBL/GenBank/DDBJ databases">
        <title>Pervasive Adenine N6-methylation of Active Genes in Fungi.</title>
        <authorList>
            <consortium name="DOE Joint Genome Institute"/>
            <person name="Mondo S.J."/>
            <person name="Dannebaum R.O."/>
            <person name="Kuo R.C."/>
            <person name="Labutti K."/>
            <person name="Haridas S."/>
            <person name="Kuo A."/>
            <person name="Salamov A."/>
            <person name="Ahrendt S.R."/>
            <person name="Lipzen A."/>
            <person name="Sullivan W."/>
            <person name="Andreopoulos W.B."/>
            <person name="Clum A."/>
            <person name="Lindquist E."/>
            <person name="Daum C."/>
            <person name="Ramamoorthy G.K."/>
            <person name="Gryganskyi A."/>
            <person name="Culley D."/>
            <person name="Magnuson J.K."/>
            <person name="James T.Y."/>
            <person name="O'Malley M.A."/>
            <person name="Stajich J.E."/>
            <person name="Spatafora J.W."/>
            <person name="Visel A."/>
            <person name="Grigoriev I.V."/>
        </authorList>
    </citation>
    <scope>NUCLEOTIDE SEQUENCE [LARGE SCALE GENOMIC DNA]</scope>
    <source>
        <strain evidence="10 11">12-1054</strain>
    </source>
</reference>
<comment type="caution">
    <text evidence="10">The sequence shown here is derived from an EMBL/GenBank/DDBJ whole genome shotgun (WGS) entry which is preliminary data.</text>
</comment>
<dbReference type="InterPro" id="IPR019194">
    <property type="entry name" value="Tscrpt_elong_fac_Eaf_N"/>
</dbReference>
<organism evidence="10 11">
    <name type="scientific">Protomyces lactucae-debilis</name>
    <dbReference type="NCBI Taxonomy" id="2754530"/>
    <lineage>
        <taxon>Eukaryota</taxon>
        <taxon>Fungi</taxon>
        <taxon>Dikarya</taxon>
        <taxon>Ascomycota</taxon>
        <taxon>Taphrinomycotina</taxon>
        <taxon>Taphrinomycetes</taxon>
        <taxon>Taphrinales</taxon>
        <taxon>Protomycetaceae</taxon>
        <taxon>Protomyces</taxon>
    </lineage>
</organism>
<dbReference type="PANTHER" id="PTHR15970">
    <property type="entry name" value="ELL-ASSOCIATED FACTOR EAF"/>
    <property type="match status" value="1"/>
</dbReference>
<feature type="compositionally biased region" description="Low complexity" evidence="8">
    <location>
        <begin position="238"/>
        <end position="247"/>
    </location>
</feature>
<evidence type="ECO:0000256" key="1">
    <source>
        <dbReference type="ARBA" id="ARBA00004123"/>
    </source>
</evidence>
<sequence>MSAASEPKGRHSVTLGSSMTDVRSAEQHVGLRFNFQPGTMDRARAGYLSGGPEEYTVAVPNTSDTGSDHIFTGAAQSTKDLDCVLIYDEATSSYRLEHFDGIVRLDHQRGKSGHRKTASTASLASPFVPYNIVGSSPAHLPSSPGAQNITSAPNAATGLASSPAPPAVATPAAAHDDLDDDAPADEVHDKKGRAIELQHGRRTATSTPPPRIRLETAAKTSGVADPPESAAKPTKGTAQVKKTAPAKAKAKAQPKPKSKAKTKAPVIAARRADIMEDELDYGDDSDEGTMPVDASSKSAPATEIEEDDDDDDLDDLANMLESTLEESPPDTGLATAPADESSEDED</sequence>
<name>A0A1Y2F1P9_PROLT</name>
<dbReference type="RefSeq" id="XP_040723193.1">
    <property type="nucleotide sequence ID" value="XM_040871805.1"/>
</dbReference>
<evidence type="ECO:0000256" key="8">
    <source>
        <dbReference type="SAM" id="MobiDB-lite"/>
    </source>
</evidence>
<dbReference type="GO" id="GO:0003711">
    <property type="term" value="F:transcription elongation factor activity"/>
    <property type="evidence" value="ECO:0007669"/>
    <property type="project" value="TreeGrafter"/>
</dbReference>
<feature type="region of interest" description="Disordered" evidence="8">
    <location>
        <begin position="1"/>
        <end position="21"/>
    </location>
</feature>
<dbReference type="OMA" id="MADARWM"/>
<dbReference type="InterPro" id="IPR027093">
    <property type="entry name" value="EAF_fam"/>
</dbReference>
<feature type="domain" description="Transcription elongation factor Eaf N-terminal" evidence="9">
    <location>
        <begin position="11"/>
        <end position="109"/>
    </location>
</feature>
<feature type="compositionally biased region" description="Acidic residues" evidence="8">
    <location>
        <begin position="275"/>
        <end position="287"/>
    </location>
</feature>
<evidence type="ECO:0000256" key="4">
    <source>
        <dbReference type="ARBA" id="ARBA00023015"/>
    </source>
</evidence>
<keyword evidence="10" id="KW-0251">Elongation factor</keyword>
<proteinExistence type="inferred from homology"/>
<accession>A0A1Y2F1P9</accession>
<protein>
    <submittedName>
        <fullName evidence="10">RNA polymerase II transcription elongation factor-domain-containing protein</fullName>
    </submittedName>
</protein>
<dbReference type="GO" id="GO:0006368">
    <property type="term" value="P:transcription elongation by RNA polymerase II"/>
    <property type="evidence" value="ECO:0007669"/>
    <property type="project" value="InterPro"/>
</dbReference>
<comment type="subcellular location">
    <subcellularLocation>
        <location evidence="1">Nucleus</location>
    </subcellularLocation>
</comment>
<evidence type="ECO:0000256" key="5">
    <source>
        <dbReference type="ARBA" id="ARBA00023159"/>
    </source>
</evidence>
<keyword evidence="3" id="KW-0597">Phosphoprotein</keyword>
<dbReference type="Proteomes" id="UP000193685">
    <property type="component" value="Unassembled WGS sequence"/>
</dbReference>
<dbReference type="PANTHER" id="PTHR15970:SF2">
    <property type="entry name" value="ELL-ASSOCIATED FACTOR EAF"/>
    <property type="match status" value="1"/>
</dbReference>
<evidence type="ECO:0000313" key="11">
    <source>
        <dbReference type="Proteomes" id="UP000193685"/>
    </source>
</evidence>
<keyword evidence="4" id="KW-0805">Transcription regulation</keyword>
<dbReference type="Pfam" id="PF09816">
    <property type="entry name" value="EAF"/>
    <property type="match status" value="1"/>
</dbReference>
<keyword evidence="6" id="KW-0804">Transcription</keyword>
<evidence type="ECO:0000259" key="9">
    <source>
        <dbReference type="Pfam" id="PF09816"/>
    </source>
</evidence>
<feature type="region of interest" description="Disordered" evidence="8">
    <location>
        <begin position="138"/>
        <end position="346"/>
    </location>
</feature>
<dbReference type="GeneID" id="63788404"/>
<dbReference type="OrthoDB" id="125903at2759"/>
<keyword evidence="10" id="KW-0648">Protein biosynthesis</keyword>
<evidence type="ECO:0000256" key="2">
    <source>
        <dbReference type="ARBA" id="ARBA00007798"/>
    </source>
</evidence>
<dbReference type="GO" id="GO:0003746">
    <property type="term" value="F:translation elongation factor activity"/>
    <property type="evidence" value="ECO:0007669"/>
    <property type="project" value="UniProtKB-KW"/>
</dbReference>
<evidence type="ECO:0000256" key="3">
    <source>
        <dbReference type="ARBA" id="ARBA00022553"/>
    </source>
</evidence>
<feature type="compositionally biased region" description="Basic residues" evidence="8">
    <location>
        <begin position="248"/>
        <end position="262"/>
    </location>
</feature>
<feature type="compositionally biased region" description="Basic and acidic residues" evidence="8">
    <location>
        <begin position="185"/>
        <end position="199"/>
    </location>
</feature>
<dbReference type="AlphaFoldDB" id="A0A1Y2F1P9"/>